<dbReference type="EMBL" id="JH005302">
    <property type="protein sequence ID" value="EGW10968.1"/>
    <property type="molecule type" value="Genomic_DNA"/>
</dbReference>
<feature type="compositionally biased region" description="Basic and acidic residues" evidence="3">
    <location>
        <begin position="172"/>
        <end position="190"/>
    </location>
</feature>
<sequence>MLLLLTLAFLAGPTCRAQEIWGNKVGTYFIIRGEEQGEIRGIKIYFTILSHIKGIQLLFGKHWSILYGMATASHKEWLLEDGEHIIKVRGDACLCLNSLTFITNKGNHVLFGKSQGRSFEDSGGPDKHLVTVNGMLLSGCISGIGFDWRHVPENVVSTTPQREPITIPNTSKPKERSKDEDKDGGDGGNDKDDDENNVRKKKNKTKKKKMMMMMMMMMMMSKSSRLCRAQSCTPILHHLLSAKLIHLEGTVHQVTLDRRRQSPNGPVSLCPINFVHL</sequence>
<dbReference type="InterPro" id="IPR052321">
    <property type="entry name" value="PolyBind_ProtTraffic"/>
</dbReference>
<evidence type="ECO:0000256" key="4">
    <source>
        <dbReference type="SAM" id="SignalP"/>
    </source>
</evidence>
<feature type="region of interest" description="Disordered" evidence="3">
    <location>
        <begin position="155"/>
        <end position="208"/>
    </location>
</feature>
<feature type="chain" id="PRO_5003445745" evidence="4">
    <location>
        <begin position="18"/>
        <end position="277"/>
    </location>
</feature>
<evidence type="ECO:0000259" key="5">
    <source>
        <dbReference type="PROSITE" id="PS51752"/>
    </source>
</evidence>
<dbReference type="Proteomes" id="UP000001075">
    <property type="component" value="Unassembled WGS sequence"/>
</dbReference>
<dbReference type="GO" id="GO:0030246">
    <property type="term" value="F:carbohydrate binding"/>
    <property type="evidence" value="ECO:0007669"/>
    <property type="project" value="UniProtKB-KW"/>
</dbReference>
<name>G3IN14_CRIGR</name>
<feature type="domain" description="Jacalin-type lectin" evidence="5">
    <location>
        <begin position="15"/>
        <end position="150"/>
    </location>
</feature>
<dbReference type="InterPro" id="IPR036404">
    <property type="entry name" value="Jacalin-like_lectin_dom_sf"/>
</dbReference>
<protein>
    <submittedName>
        <fullName evidence="6">Prostatic spermine-binding protein</fullName>
    </submittedName>
</protein>
<keyword evidence="1 4" id="KW-0732">Signal</keyword>
<feature type="compositionally biased region" description="Polar residues" evidence="3">
    <location>
        <begin position="155"/>
        <end position="171"/>
    </location>
</feature>
<dbReference type="eggNOG" id="ENOG502SWMW">
    <property type="taxonomic scope" value="Eukaryota"/>
</dbReference>
<evidence type="ECO:0000313" key="7">
    <source>
        <dbReference type="Proteomes" id="UP000001075"/>
    </source>
</evidence>
<accession>G3IN14</accession>
<dbReference type="GO" id="GO:0005615">
    <property type="term" value="C:extracellular space"/>
    <property type="evidence" value="ECO:0007669"/>
    <property type="project" value="TreeGrafter"/>
</dbReference>
<gene>
    <name evidence="6" type="ORF">I79_025324</name>
</gene>
<evidence type="ECO:0000256" key="1">
    <source>
        <dbReference type="ARBA" id="ARBA00022729"/>
    </source>
</evidence>
<dbReference type="PANTHER" id="PTHR33589">
    <property type="entry name" value="OS11G0524900 PROTEIN"/>
    <property type="match status" value="1"/>
</dbReference>
<evidence type="ECO:0000313" key="6">
    <source>
        <dbReference type="EMBL" id="EGW10968.1"/>
    </source>
</evidence>
<reference evidence="7" key="1">
    <citation type="journal article" date="2011" name="Nat. Biotechnol.">
        <title>The genomic sequence of the Chinese hamster ovary (CHO)-K1 cell line.</title>
        <authorList>
            <person name="Xu X."/>
            <person name="Nagarajan H."/>
            <person name="Lewis N.E."/>
            <person name="Pan S."/>
            <person name="Cai Z."/>
            <person name="Liu X."/>
            <person name="Chen W."/>
            <person name="Xie M."/>
            <person name="Wang W."/>
            <person name="Hammond S."/>
            <person name="Andersen M.R."/>
            <person name="Neff N."/>
            <person name="Passarelli B."/>
            <person name="Koh W."/>
            <person name="Fan H.C."/>
            <person name="Wang J."/>
            <person name="Gui Y."/>
            <person name="Lee K.H."/>
            <person name="Betenbaugh M.J."/>
            <person name="Quake S.R."/>
            <person name="Famili I."/>
            <person name="Palsson B.O."/>
            <person name="Wang J."/>
        </authorList>
    </citation>
    <scope>NUCLEOTIDE SEQUENCE [LARGE SCALE GENOMIC DNA]</scope>
    <source>
        <strain evidence="7">CHO K1 cell line</strain>
    </source>
</reference>
<dbReference type="PANTHER" id="PTHR33589:SF1">
    <property type="entry name" value="ZYMOGEN GRANULE PROTEIN 16 HOMOLOG B"/>
    <property type="match status" value="1"/>
</dbReference>
<dbReference type="SMART" id="SM00915">
    <property type="entry name" value="Jacalin"/>
    <property type="match status" value="1"/>
</dbReference>
<proteinExistence type="predicted"/>
<dbReference type="PROSITE" id="PS51752">
    <property type="entry name" value="JACALIN_LECTIN"/>
    <property type="match status" value="1"/>
</dbReference>
<dbReference type="AlphaFoldDB" id="G3IN14"/>
<keyword evidence="2" id="KW-0430">Lectin</keyword>
<feature type="signal peptide" evidence="4">
    <location>
        <begin position="1"/>
        <end position="17"/>
    </location>
</feature>
<dbReference type="SUPFAM" id="SSF51101">
    <property type="entry name" value="Mannose-binding lectins"/>
    <property type="match status" value="1"/>
</dbReference>
<organism evidence="6 7">
    <name type="scientific">Cricetulus griseus</name>
    <name type="common">Chinese hamster</name>
    <name type="synonym">Cricetulus barabensis griseus</name>
    <dbReference type="NCBI Taxonomy" id="10029"/>
    <lineage>
        <taxon>Eukaryota</taxon>
        <taxon>Metazoa</taxon>
        <taxon>Chordata</taxon>
        <taxon>Craniata</taxon>
        <taxon>Vertebrata</taxon>
        <taxon>Euteleostomi</taxon>
        <taxon>Mammalia</taxon>
        <taxon>Eutheria</taxon>
        <taxon>Euarchontoglires</taxon>
        <taxon>Glires</taxon>
        <taxon>Rodentia</taxon>
        <taxon>Myomorpha</taxon>
        <taxon>Muroidea</taxon>
        <taxon>Cricetidae</taxon>
        <taxon>Cricetinae</taxon>
        <taxon>Cricetulus</taxon>
    </lineage>
</organism>
<dbReference type="InterPro" id="IPR001229">
    <property type="entry name" value="Jacalin-like_lectin_dom"/>
</dbReference>
<dbReference type="Gene3D" id="2.100.10.30">
    <property type="entry name" value="Jacalin-like lectin domain"/>
    <property type="match status" value="1"/>
</dbReference>
<evidence type="ECO:0000256" key="2">
    <source>
        <dbReference type="ARBA" id="ARBA00022734"/>
    </source>
</evidence>
<feature type="compositionally biased region" description="Basic residues" evidence="3">
    <location>
        <begin position="199"/>
        <end position="208"/>
    </location>
</feature>
<dbReference type="Pfam" id="PF01419">
    <property type="entry name" value="Jacalin"/>
    <property type="match status" value="1"/>
</dbReference>
<dbReference type="FunCoup" id="G3IN14">
    <property type="interactions" value="85"/>
</dbReference>
<dbReference type="PaxDb" id="10029-XP_007606740.1"/>
<dbReference type="InParanoid" id="G3IN14"/>
<evidence type="ECO:0000256" key="3">
    <source>
        <dbReference type="SAM" id="MobiDB-lite"/>
    </source>
</evidence>